<dbReference type="GO" id="GO:0005840">
    <property type="term" value="C:ribosome"/>
    <property type="evidence" value="ECO:0007669"/>
    <property type="project" value="UniProtKB-KW"/>
</dbReference>
<dbReference type="SMART" id="SM00316">
    <property type="entry name" value="S1"/>
    <property type="match status" value="4"/>
</dbReference>
<evidence type="ECO:0000256" key="3">
    <source>
        <dbReference type="ARBA" id="ARBA00023274"/>
    </source>
</evidence>
<dbReference type="PANTHER" id="PTHR10724:SF7">
    <property type="entry name" value="SMALL RIBOSOMAL SUBUNIT PROTEIN BS1C"/>
    <property type="match status" value="1"/>
</dbReference>
<dbReference type="InterPro" id="IPR012340">
    <property type="entry name" value="NA-bd_OB-fold"/>
</dbReference>
<accession>A0A563W1I3</accession>
<keyword evidence="2" id="KW-0689">Ribosomal protein</keyword>
<protein>
    <recommendedName>
        <fullName evidence="4">S1 motif domain-containing protein</fullName>
    </recommendedName>
</protein>
<dbReference type="GO" id="GO:0006412">
    <property type="term" value="P:translation"/>
    <property type="evidence" value="ECO:0007669"/>
    <property type="project" value="TreeGrafter"/>
</dbReference>
<dbReference type="PANTHER" id="PTHR10724">
    <property type="entry name" value="30S RIBOSOMAL PROTEIN S1"/>
    <property type="match status" value="1"/>
</dbReference>
<evidence type="ECO:0000313" key="6">
    <source>
        <dbReference type="Proteomes" id="UP000320055"/>
    </source>
</evidence>
<organism evidence="5 6">
    <name type="scientific">Hyella patelloides LEGE 07179</name>
    <dbReference type="NCBI Taxonomy" id="945734"/>
    <lineage>
        <taxon>Bacteria</taxon>
        <taxon>Bacillati</taxon>
        <taxon>Cyanobacteriota</taxon>
        <taxon>Cyanophyceae</taxon>
        <taxon>Pleurocapsales</taxon>
        <taxon>Hyellaceae</taxon>
        <taxon>Hyella</taxon>
    </lineage>
</organism>
<dbReference type="SUPFAM" id="SSF50249">
    <property type="entry name" value="Nucleic acid-binding proteins"/>
    <property type="match status" value="2"/>
</dbReference>
<dbReference type="Pfam" id="PF00575">
    <property type="entry name" value="S1"/>
    <property type="match status" value="1"/>
</dbReference>
<dbReference type="InterPro" id="IPR050437">
    <property type="entry name" value="Ribos_protein_bS1-like"/>
</dbReference>
<proteinExistence type="inferred from homology"/>
<feature type="domain" description="S1 motif" evidence="4">
    <location>
        <begin position="375"/>
        <end position="445"/>
    </location>
</feature>
<name>A0A563W1I3_9CYAN</name>
<comment type="similarity">
    <text evidence="1">Belongs to the bacterial ribosomal protein bS1 family.</text>
</comment>
<dbReference type="EMBL" id="CAACVJ010000556">
    <property type="protein sequence ID" value="VEP17393.1"/>
    <property type="molecule type" value="Genomic_DNA"/>
</dbReference>
<dbReference type="AlphaFoldDB" id="A0A563W1I3"/>
<dbReference type="GO" id="GO:0003729">
    <property type="term" value="F:mRNA binding"/>
    <property type="evidence" value="ECO:0007669"/>
    <property type="project" value="TreeGrafter"/>
</dbReference>
<dbReference type="InterPro" id="IPR003029">
    <property type="entry name" value="S1_domain"/>
</dbReference>
<reference evidence="5 6" key="1">
    <citation type="submission" date="2019-01" db="EMBL/GenBank/DDBJ databases">
        <authorList>
            <person name="Brito A."/>
        </authorList>
    </citation>
    <scope>NUCLEOTIDE SEQUENCE [LARGE SCALE GENOMIC DNA]</scope>
    <source>
        <strain evidence="5">1</strain>
    </source>
</reference>
<evidence type="ECO:0000313" key="5">
    <source>
        <dbReference type="EMBL" id="VEP17393.1"/>
    </source>
</evidence>
<dbReference type="GO" id="GO:1990904">
    <property type="term" value="C:ribonucleoprotein complex"/>
    <property type="evidence" value="ECO:0007669"/>
    <property type="project" value="UniProtKB-KW"/>
</dbReference>
<evidence type="ECO:0000256" key="1">
    <source>
        <dbReference type="ARBA" id="ARBA00006767"/>
    </source>
</evidence>
<sequence length="476" mass="54387">MNDQLSRKFKRGDIVLGKVIEIEPSKALIEIEGCEPVHIIKEVASTQEIESIEEVLQLNQTYEFLVVRDCGAEYYNYDELYLSIVDLESSRSKKRLEQLAIENVTVYIKVFQAFEYGVSVIVENKSFIISNIHLKTKTPNQELVGTTIPCKVILIKQENDNYNYNYIVVSHCWAVSDNKHCTNNPNTIDRDNTSLIDNSITQQPYAFGDVVVGKVIKIEKDYAFVDVSAEKPAYVALRDISLQAKSCEEVLHLNLIREFRILVIYRDGSHTLALSRRDIDYEIGLKRVEQMQEEDVIFYPPSIKETGRGNGYIVRVEGVIAFLPANHLGNNITEKEVLERKIPLQFLEFDKERSRIVVSNRKALVKLRLEQLQVGNLIIGKILAIKEYGLFIYTDNLAVLLHISEVSQISISSEDLNNIFKVDDEIKAIVVSMDIYKGRVAVSTKELEIEPGNMLKDPQLVYRNAEIMAAKYRSKL</sequence>
<dbReference type="RefSeq" id="WP_144863409.1">
    <property type="nucleotide sequence ID" value="NZ_LR213770.1"/>
</dbReference>
<dbReference type="GO" id="GO:0003735">
    <property type="term" value="F:structural constituent of ribosome"/>
    <property type="evidence" value="ECO:0007669"/>
    <property type="project" value="TreeGrafter"/>
</dbReference>
<dbReference type="Proteomes" id="UP000320055">
    <property type="component" value="Unassembled WGS sequence"/>
</dbReference>
<dbReference type="Gene3D" id="2.40.50.140">
    <property type="entry name" value="Nucleic acid-binding proteins"/>
    <property type="match status" value="2"/>
</dbReference>
<evidence type="ECO:0000256" key="2">
    <source>
        <dbReference type="ARBA" id="ARBA00022980"/>
    </source>
</evidence>
<feature type="domain" description="S1 motif" evidence="4">
    <location>
        <begin position="208"/>
        <end position="277"/>
    </location>
</feature>
<keyword evidence="6" id="KW-1185">Reference proteome</keyword>
<feature type="domain" description="S1 motif" evidence="4">
    <location>
        <begin position="294"/>
        <end position="361"/>
    </location>
</feature>
<dbReference type="PROSITE" id="PS50126">
    <property type="entry name" value="S1"/>
    <property type="match status" value="3"/>
</dbReference>
<dbReference type="OrthoDB" id="490148at2"/>
<evidence type="ECO:0000259" key="4">
    <source>
        <dbReference type="PROSITE" id="PS50126"/>
    </source>
</evidence>
<keyword evidence="3" id="KW-0687">Ribonucleoprotein</keyword>
<gene>
    <name evidence="5" type="ORF">H1P_60049</name>
</gene>